<reference evidence="2" key="1">
    <citation type="submission" date="2019-12" db="EMBL/GenBank/DDBJ databases">
        <title>An insight into the sialome of adult female Ixodes ricinus ticks feeding for 6 days.</title>
        <authorList>
            <person name="Perner J."/>
            <person name="Ribeiro J.M.C."/>
        </authorList>
    </citation>
    <scope>NUCLEOTIDE SEQUENCE</scope>
    <source>
        <strain evidence="2">Semi-engorged</strain>
        <tissue evidence="2">Salivary glands</tissue>
    </source>
</reference>
<organism evidence="2">
    <name type="scientific">Ixodes ricinus</name>
    <name type="common">Common tick</name>
    <name type="synonym">Acarus ricinus</name>
    <dbReference type="NCBI Taxonomy" id="34613"/>
    <lineage>
        <taxon>Eukaryota</taxon>
        <taxon>Metazoa</taxon>
        <taxon>Ecdysozoa</taxon>
        <taxon>Arthropoda</taxon>
        <taxon>Chelicerata</taxon>
        <taxon>Arachnida</taxon>
        <taxon>Acari</taxon>
        <taxon>Parasitiformes</taxon>
        <taxon>Ixodida</taxon>
        <taxon>Ixodoidea</taxon>
        <taxon>Ixodidae</taxon>
        <taxon>Ixodinae</taxon>
        <taxon>Ixodes</taxon>
    </lineage>
</organism>
<proteinExistence type="predicted"/>
<sequence length="103" mass="10768">MSMSLTSHTLLSAATSACDTSSSLEWRLCLKATYRGKLSKNTLEAKWSSFSWSSRDQPSSAADPLASRLSGNAAASSEVSSGPGAHSFAFNCRSNPSTVCSSP</sequence>
<dbReference type="AlphaFoldDB" id="A0A6B0UHM6"/>
<feature type="compositionally biased region" description="Polar residues" evidence="1">
    <location>
        <begin position="92"/>
        <end position="103"/>
    </location>
</feature>
<accession>A0A6B0UHM6</accession>
<evidence type="ECO:0000313" key="2">
    <source>
        <dbReference type="EMBL" id="MXU88626.1"/>
    </source>
</evidence>
<protein>
    <submittedName>
        <fullName evidence="2">Putative secreted protein</fullName>
    </submittedName>
</protein>
<evidence type="ECO:0000256" key="1">
    <source>
        <dbReference type="SAM" id="MobiDB-lite"/>
    </source>
</evidence>
<dbReference type="EMBL" id="GIFC01006543">
    <property type="protein sequence ID" value="MXU88626.1"/>
    <property type="molecule type" value="Transcribed_RNA"/>
</dbReference>
<name>A0A6B0UHM6_IXORI</name>
<feature type="region of interest" description="Disordered" evidence="1">
    <location>
        <begin position="72"/>
        <end position="103"/>
    </location>
</feature>